<keyword evidence="2" id="KW-0813">Transport</keyword>
<evidence type="ECO:0000256" key="4">
    <source>
        <dbReference type="ARBA" id="ARBA00022692"/>
    </source>
</evidence>
<dbReference type="InParanoid" id="U5DKG6"/>
<dbReference type="InterPro" id="IPR051125">
    <property type="entry name" value="ABC-4/HrtB_transporter"/>
</dbReference>
<dbReference type="EMBL" id="ASSJ01000030">
    <property type="protein sequence ID" value="ERN42161.1"/>
    <property type="molecule type" value="Genomic_DNA"/>
</dbReference>
<keyword evidence="5 7" id="KW-1133">Transmembrane helix</keyword>
<dbReference type="AlphaFoldDB" id="U5DKG6"/>
<sequence>MVSIARKNLLEDVPRFLVAQAGIMFAVALVTLQTGIFNGFVNSTIQLTANSNADIWVASDTLVQLELSLPIPVAELIATREVEGVEQAEGLIFSGAQWYPNNGEMSRVRLVGFDPNGELFAPDGLVRGSVRDLSEPYTAIVDEADRDALGVPDIGGEAQVNSFATTVVGFTRGNTAMVSNAFTFVSLASANAYTTAGQQSSISCELPTSGAVDLECTNTFTRDPLDNARRDAPPAPSRLVASDLISYILVRAEPGQDIAALKQRLVESLPGTVAYTQQEIIDLTVDYWKQRTSIGFVLGMGAVVGIVVGVVVVSQILYSSVSDHLKEFGTLKAIGASSRQIYGIIIEQALWMAVLGYLPSMAACLGVAQWVGTSQGIEIAIAPLTAVGVFGLTIAMCIGSAIFAIQKVNHVDPALVFKA</sequence>
<evidence type="ECO:0000256" key="1">
    <source>
        <dbReference type="ARBA" id="ARBA00004651"/>
    </source>
</evidence>
<dbReference type="eggNOG" id="COG0577">
    <property type="taxonomic scope" value="Bacteria"/>
</dbReference>
<proteinExistence type="predicted"/>
<keyword evidence="11" id="KW-1185">Reference proteome</keyword>
<name>U5DKG6_9CHRO</name>
<feature type="transmembrane region" description="Helical" evidence="7">
    <location>
        <begin position="380"/>
        <end position="405"/>
    </location>
</feature>
<feature type="domain" description="ABC3 transporter permease C-terminal" evidence="8">
    <location>
        <begin position="301"/>
        <end position="412"/>
    </location>
</feature>
<feature type="transmembrane region" description="Helical" evidence="7">
    <location>
        <begin position="349"/>
        <end position="368"/>
    </location>
</feature>
<evidence type="ECO:0000313" key="10">
    <source>
        <dbReference type="EMBL" id="ERN42161.1"/>
    </source>
</evidence>
<evidence type="ECO:0000313" key="11">
    <source>
        <dbReference type="Proteomes" id="UP000016960"/>
    </source>
</evidence>
<evidence type="ECO:0000256" key="2">
    <source>
        <dbReference type="ARBA" id="ARBA00022448"/>
    </source>
</evidence>
<dbReference type="Pfam" id="PF12704">
    <property type="entry name" value="MacB_PCD"/>
    <property type="match status" value="1"/>
</dbReference>
<evidence type="ECO:0000256" key="6">
    <source>
        <dbReference type="ARBA" id="ARBA00023136"/>
    </source>
</evidence>
<dbReference type="OrthoDB" id="180999at2"/>
<evidence type="ECO:0000256" key="5">
    <source>
        <dbReference type="ARBA" id="ARBA00022989"/>
    </source>
</evidence>
<dbReference type="InterPro" id="IPR003838">
    <property type="entry name" value="ABC3_permease_C"/>
</dbReference>
<dbReference type="Proteomes" id="UP000016960">
    <property type="component" value="Unassembled WGS sequence"/>
</dbReference>
<protein>
    <submittedName>
        <fullName evidence="10">ABC-type antimicrobial peptide transport system, permease component</fullName>
    </submittedName>
</protein>
<dbReference type="PATRIC" id="fig|582515.4.peg.1218"/>
<feature type="domain" description="MacB-like periplasmic core" evidence="9">
    <location>
        <begin position="21"/>
        <end position="266"/>
    </location>
</feature>
<keyword evidence="3" id="KW-1003">Cell membrane</keyword>
<dbReference type="STRING" id="582515.KR51_00010900"/>
<comment type="caution">
    <text evidence="10">The sequence shown here is derived from an EMBL/GenBank/DDBJ whole genome shotgun (WGS) entry which is preliminary data.</text>
</comment>
<dbReference type="PANTHER" id="PTHR43738">
    <property type="entry name" value="ABC TRANSPORTER, MEMBRANE PROTEIN"/>
    <property type="match status" value="1"/>
</dbReference>
<dbReference type="InterPro" id="IPR005891">
    <property type="entry name" value="DevC"/>
</dbReference>
<keyword evidence="4 7" id="KW-0812">Transmembrane</keyword>
<feature type="transmembrane region" description="Helical" evidence="7">
    <location>
        <begin position="16"/>
        <end position="41"/>
    </location>
</feature>
<reference evidence="10 11" key="1">
    <citation type="submission" date="2013-05" db="EMBL/GenBank/DDBJ databases">
        <title>Draft genome sequence of Rubidibacter lacunae KORDI 51-2.</title>
        <authorList>
            <person name="Choi D.H."/>
            <person name="Noh J.H."/>
            <person name="Kwon K.-K."/>
            <person name="Lee J.-H."/>
            <person name="Ryu J.-Y."/>
        </authorList>
    </citation>
    <scope>NUCLEOTIDE SEQUENCE [LARGE SCALE GENOMIC DNA]</scope>
    <source>
        <strain evidence="10 11">KORDI 51-2</strain>
    </source>
</reference>
<dbReference type="PANTHER" id="PTHR43738:SF1">
    <property type="entry name" value="HEMIN TRANSPORT SYSTEM PERMEASE PROTEIN HRTB-RELATED"/>
    <property type="match status" value="1"/>
</dbReference>
<evidence type="ECO:0000259" key="8">
    <source>
        <dbReference type="Pfam" id="PF02687"/>
    </source>
</evidence>
<evidence type="ECO:0000256" key="7">
    <source>
        <dbReference type="SAM" id="Phobius"/>
    </source>
</evidence>
<comment type="subcellular location">
    <subcellularLocation>
        <location evidence="1">Cell membrane</location>
        <topology evidence="1">Multi-pass membrane protein</topology>
    </subcellularLocation>
</comment>
<organism evidence="10 11">
    <name type="scientific">Rubidibacter lacunae KORDI 51-2</name>
    <dbReference type="NCBI Taxonomy" id="582515"/>
    <lineage>
        <taxon>Bacteria</taxon>
        <taxon>Bacillati</taxon>
        <taxon>Cyanobacteriota</taxon>
        <taxon>Cyanophyceae</taxon>
        <taxon>Oscillatoriophycideae</taxon>
        <taxon>Chroococcales</taxon>
        <taxon>Aphanothecaceae</taxon>
        <taxon>Rubidibacter</taxon>
    </lineage>
</organism>
<evidence type="ECO:0000256" key="3">
    <source>
        <dbReference type="ARBA" id="ARBA00022475"/>
    </source>
</evidence>
<evidence type="ECO:0000259" key="9">
    <source>
        <dbReference type="Pfam" id="PF12704"/>
    </source>
</evidence>
<dbReference type="Pfam" id="PF02687">
    <property type="entry name" value="FtsX"/>
    <property type="match status" value="1"/>
</dbReference>
<dbReference type="InterPro" id="IPR025857">
    <property type="entry name" value="MacB_PCD"/>
</dbReference>
<dbReference type="GO" id="GO:0005886">
    <property type="term" value="C:plasma membrane"/>
    <property type="evidence" value="ECO:0007669"/>
    <property type="project" value="UniProtKB-SubCell"/>
</dbReference>
<dbReference type="PIRSF" id="PIRSF031773">
    <property type="entry name" value="DevC"/>
    <property type="match status" value="1"/>
</dbReference>
<keyword evidence="6 7" id="KW-0472">Membrane</keyword>
<accession>U5DKG6</accession>
<feature type="transmembrane region" description="Helical" evidence="7">
    <location>
        <begin position="296"/>
        <end position="318"/>
    </location>
</feature>
<gene>
    <name evidence="10" type="ORF">KR51_00010900</name>
</gene>